<comment type="caution">
    <text evidence="9">The sequence shown here is derived from an EMBL/GenBank/DDBJ whole genome shotgun (WGS) entry which is preliminary data.</text>
</comment>
<dbReference type="CDD" id="cd05123">
    <property type="entry name" value="STKc_AGC"/>
    <property type="match status" value="1"/>
</dbReference>
<dbReference type="InterPro" id="IPR045270">
    <property type="entry name" value="STKc_AGC"/>
</dbReference>
<organism evidence="9 10">
    <name type="scientific">Paramecium sonneborni</name>
    <dbReference type="NCBI Taxonomy" id="65129"/>
    <lineage>
        <taxon>Eukaryota</taxon>
        <taxon>Sar</taxon>
        <taxon>Alveolata</taxon>
        <taxon>Ciliophora</taxon>
        <taxon>Intramacronucleata</taxon>
        <taxon>Oligohymenophorea</taxon>
        <taxon>Peniculida</taxon>
        <taxon>Parameciidae</taxon>
        <taxon>Paramecium</taxon>
    </lineage>
</organism>
<dbReference type="OrthoDB" id="292004at2759"/>
<dbReference type="InterPro" id="IPR008271">
    <property type="entry name" value="Ser/Thr_kinase_AS"/>
</dbReference>
<evidence type="ECO:0000259" key="8">
    <source>
        <dbReference type="PROSITE" id="PS50011"/>
    </source>
</evidence>
<dbReference type="PROSITE" id="PS00107">
    <property type="entry name" value="PROTEIN_KINASE_ATP"/>
    <property type="match status" value="1"/>
</dbReference>
<sequence length="569" mass="66657">MQSLVLSARIPPSLPLNKYKSSDFHSVNQNLTRVQSPSVNKMNQAFGRCQTVKTLNCEKDPIELTITLILNGQKLIVPISIHQNTTDLYKKLITKVLQVNPEIVSKIKHFQTHSSVKNYNIDYYLSLELQPLEVFEEQRHLKLEPYYTNSVGNQMSIEDYDILKCIGVGGFSRVYLVRKRDNGLFYAMKLIDKNFILKSNKEIIICNEKYVMEQLNSPYLAKLFYSFETNFYLVFVMEYCAGGELFYHLRKWKRLSEQLAKQYFVQVCLAINELHKFGIVYRDIKPENILLDLDGYIRLSDFGLSKPNMSRDVTAYSFCGSPEYMSPEMLKREGHNYMVDIYCLGALLYEFIFGSPPFYCRNIDQIYNSILNDKLQFPPYGDINPDLKDLISKLLIKDPTKRLGAQNGIKAILQHKWFQGYDIEALVKRKCKVSYRPMLLKYNFDELEFSKGDQEFQKKLYENMRLEKQQNKFTRAFPHFEYVNKRIIDHRQNILEQLTKSRQIQGQQGLSKQSLSKQQQQKTQNCLSPVSQVKQHSNIQQLISESFKQSSQCKRFNTDIDLSKLMKNM</sequence>
<evidence type="ECO:0000256" key="6">
    <source>
        <dbReference type="ARBA" id="ARBA00022840"/>
    </source>
</evidence>
<protein>
    <recommendedName>
        <fullName evidence="8">Protein kinase domain-containing protein</fullName>
    </recommendedName>
</protein>
<evidence type="ECO:0000256" key="7">
    <source>
        <dbReference type="PROSITE-ProRule" id="PRU10141"/>
    </source>
</evidence>
<dbReference type="InterPro" id="IPR000719">
    <property type="entry name" value="Prot_kinase_dom"/>
</dbReference>
<dbReference type="SMART" id="SM00220">
    <property type="entry name" value="S_TKc"/>
    <property type="match status" value="1"/>
</dbReference>
<gene>
    <name evidence="9" type="ORF">PSON_ATCC_30995.1.T0850101</name>
</gene>
<dbReference type="Proteomes" id="UP000692954">
    <property type="component" value="Unassembled WGS sequence"/>
</dbReference>
<dbReference type="GO" id="GO:0005524">
    <property type="term" value="F:ATP binding"/>
    <property type="evidence" value="ECO:0007669"/>
    <property type="project" value="UniProtKB-UniRule"/>
</dbReference>
<dbReference type="FunFam" id="1.10.510.10:FF:000008">
    <property type="entry name" value="Non-specific serine/threonine protein kinase"/>
    <property type="match status" value="1"/>
</dbReference>
<dbReference type="AlphaFoldDB" id="A0A8S1PR46"/>
<keyword evidence="5" id="KW-0418">Kinase</keyword>
<dbReference type="InterPro" id="IPR017441">
    <property type="entry name" value="Protein_kinase_ATP_BS"/>
</dbReference>
<proteinExistence type="predicted"/>
<dbReference type="GO" id="GO:0004674">
    <property type="term" value="F:protein serine/threonine kinase activity"/>
    <property type="evidence" value="ECO:0007669"/>
    <property type="project" value="UniProtKB-KW"/>
</dbReference>
<keyword evidence="2" id="KW-0597">Phosphoprotein</keyword>
<evidence type="ECO:0000256" key="1">
    <source>
        <dbReference type="ARBA" id="ARBA00022527"/>
    </source>
</evidence>
<evidence type="ECO:0000313" key="10">
    <source>
        <dbReference type="Proteomes" id="UP000692954"/>
    </source>
</evidence>
<dbReference type="PROSITE" id="PS50011">
    <property type="entry name" value="PROTEIN_KINASE_DOM"/>
    <property type="match status" value="1"/>
</dbReference>
<name>A0A8S1PR46_9CILI</name>
<accession>A0A8S1PR46</accession>
<evidence type="ECO:0000256" key="5">
    <source>
        <dbReference type="ARBA" id="ARBA00022777"/>
    </source>
</evidence>
<dbReference type="Pfam" id="PF00069">
    <property type="entry name" value="Pkinase"/>
    <property type="match status" value="1"/>
</dbReference>
<dbReference type="PANTHER" id="PTHR24351">
    <property type="entry name" value="RIBOSOMAL PROTEIN S6 KINASE"/>
    <property type="match status" value="1"/>
</dbReference>
<feature type="binding site" evidence="7">
    <location>
        <position position="198"/>
    </location>
    <ligand>
        <name>ATP</name>
        <dbReference type="ChEBI" id="CHEBI:30616"/>
    </ligand>
</feature>
<keyword evidence="6 7" id="KW-0067">ATP-binding</keyword>
<dbReference type="PROSITE" id="PS00108">
    <property type="entry name" value="PROTEIN_KINASE_ST"/>
    <property type="match status" value="1"/>
</dbReference>
<evidence type="ECO:0000313" key="9">
    <source>
        <dbReference type="EMBL" id="CAD8105787.1"/>
    </source>
</evidence>
<keyword evidence="1" id="KW-0723">Serine/threonine-protein kinase</keyword>
<evidence type="ECO:0000256" key="2">
    <source>
        <dbReference type="ARBA" id="ARBA00022553"/>
    </source>
</evidence>
<keyword evidence="3" id="KW-0808">Transferase</keyword>
<dbReference type="EMBL" id="CAJJDN010000085">
    <property type="protein sequence ID" value="CAD8105787.1"/>
    <property type="molecule type" value="Genomic_DNA"/>
</dbReference>
<keyword evidence="10" id="KW-1185">Reference proteome</keyword>
<evidence type="ECO:0000256" key="3">
    <source>
        <dbReference type="ARBA" id="ARBA00022679"/>
    </source>
</evidence>
<reference evidence="9" key="1">
    <citation type="submission" date="2021-01" db="EMBL/GenBank/DDBJ databases">
        <authorList>
            <consortium name="Genoscope - CEA"/>
            <person name="William W."/>
        </authorList>
    </citation>
    <scope>NUCLEOTIDE SEQUENCE</scope>
</reference>
<feature type="domain" description="Protein kinase" evidence="8">
    <location>
        <begin position="160"/>
        <end position="418"/>
    </location>
</feature>
<keyword evidence="4 7" id="KW-0547">Nucleotide-binding</keyword>
<evidence type="ECO:0000256" key="4">
    <source>
        <dbReference type="ARBA" id="ARBA00022741"/>
    </source>
</evidence>